<evidence type="ECO:0000313" key="3">
    <source>
        <dbReference type="EMBL" id="SFA76021.1"/>
    </source>
</evidence>
<organism evidence="3 4">
    <name type="scientific">Amycolatopsis marina</name>
    <dbReference type="NCBI Taxonomy" id="490629"/>
    <lineage>
        <taxon>Bacteria</taxon>
        <taxon>Bacillati</taxon>
        <taxon>Actinomycetota</taxon>
        <taxon>Actinomycetes</taxon>
        <taxon>Pseudonocardiales</taxon>
        <taxon>Pseudonocardiaceae</taxon>
        <taxon>Amycolatopsis</taxon>
    </lineage>
</organism>
<keyword evidence="1" id="KW-1133">Transmembrane helix</keyword>
<proteinExistence type="predicted"/>
<dbReference type="STRING" id="490629.SAMN05216266_101267"/>
<dbReference type="EMBL" id="FOKG01000001">
    <property type="protein sequence ID" value="SFA76021.1"/>
    <property type="molecule type" value="Genomic_DNA"/>
</dbReference>
<sequence>MGPETAGLGLEPIVTMSVVHSNPGFVRSRTRPNHEFAVIERDTHDVPVLEVAGEVDLRVAPELGERLSHQLSSSTSPVVVLDLQAVTFLGVAGLSVLITAHRRARLQHTSLRIVANTATVCRSLKVAAQHQPLEVYPKLTAAAAV</sequence>
<dbReference type="PANTHER" id="PTHR33495">
    <property type="entry name" value="ANTI-SIGMA FACTOR ANTAGONIST TM_1081-RELATED-RELATED"/>
    <property type="match status" value="1"/>
</dbReference>
<gene>
    <name evidence="3" type="ORF">SAMN05216266_101267</name>
</gene>
<feature type="transmembrane region" description="Helical" evidence="1">
    <location>
        <begin position="78"/>
        <end position="100"/>
    </location>
</feature>
<evidence type="ECO:0000259" key="2">
    <source>
        <dbReference type="PROSITE" id="PS50801"/>
    </source>
</evidence>
<reference evidence="4" key="1">
    <citation type="submission" date="2016-10" db="EMBL/GenBank/DDBJ databases">
        <authorList>
            <person name="Varghese N."/>
            <person name="Submissions S."/>
        </authorList>
    </citation>
    <scope>NUCLEOTIDE SEQUENCE [LARGE SCALE GENOMIC DNA]</scope>
    <source>
        <strain evidence="4">CGMCC 4.3568</strain>
    </source>
</reference>
<keyword evidence="1" id="KW-0472">Membrane</keyword>
<dbReference type="CDD" id="cd07043">
    <property type="entry name" value="STAS_anti-anti-sigma_factors"/>
    <property type="match status" value="1"/>
</dbReference>
<dbReference type="PROSITE" id="PS50801">
    <property type="entry name" value="STAS"/>
    <property type="match status" value="1"/>
</dbReference>
<keyword evidence="4" id="KW-1185">Reference proteome</keyword>
<name>A0A1I0VI67_9PSEU</name>
<feature type="domain" description="STAS" evidence="2">
    <location>
        <begin position="45"/>
        <end position="145"/>
    </location>
</feature>
<dbReference type="SUPFAM" id="SSF52091">
    <property type="entry name" value="SpoIIaa-like"/>
    <property type="match status" value="1"/>
</dbReference>
<dbReference type="Pfam" id="PF01740">
    <property type="entry name" value="STAS"/>
    <property type="match status" value="1"/>
</dbReference>
<dbReference type="InterPro" id="IPR036513">
    <property type="entry name" value="STAS_dom_sf"/>
</dbReference>
<dbReference type="AlphaFoldDB" id="A0A1I0VI67"/>
<dbReference type="GO" id="GO:0043856">
    <property type="term" value="F:anti-sigma factor antagonist activity"/>
    <property type="evidence" value="ECO:0007669"/>
    <property type="project" value="TreeGrafter"/>
</dbReference>
<dbReference type="InterPro" id="IPR002645">
    <property type="entry name" value="STAS_dom"/>
</dbReference>
<dbReference type="PANTHER" id="PTHR33495:SF2">
    <property type="entry name" value="ANTI-SIGMA FACTOR ANTAGONIST TM_1081-RELATED"/>
    <property type="match status" value="1"/>
</dbReference>
<accession>A0A1I0VI67</accession>
<evidence type="ECO:0000256" key="1">
    <source>
        <dbReference type="SAM" id="Phobius"/>
    </source>
</evidence>
<keyword evidence="1" id="KW-0812">Transmembrane</keyword>
<dbReference type="Gene3D" id="3.30.750.24">
    <property type="entry name" value="STAS domain"/>
    <property type="match status" value="1"/>
</dbReference>
<dbReference type="Proteomes" id="UP000243799">
    <property type="component" value="Unassembled WGS sequence"/>
</dbReference>
<evidence type="ECO:0000313" key="4">
    <source>
        <dbReference type="Proteomes" id="UP000243799"/>
    </source>
</evidence>
<dbReference type="OrthoDB" id="3690201at2"/>
<protein>
    <submittedName>
        <fullName evidence="3">Anti-anti-sigma factor</fullName>
    </submittedName>
</protein>